<dbReference type="RefSeq" id="WP_279246144.1">
    <property type="nucleotide sequence ID" value="NZ_SHNN01000003.1"/>
</dbReference>
<sequence length="287" mass="32043">MIYVSTGGFRGRPADAVAAELLSAGVKSIELSGCEYSETLLEDLRLLVPELEFQLHNYFPPPADPFVLNLGSLDKQVGERSIAHVEQAIQWCVELGTSRYSFHAGFLLDPKVDELGRRIPARSLFNRDESIEAFISRVSQLAEIAERAGVALMIENNVLSANNAKEFASNPLLMCDPEESQNIMRRLPDSVTQLIDVAHLKVSANSLGFKPESMFDVCSERITGYHLSDNNGLEDSNKPFADDAWFWRYLKPDVGYYSVEVYDCAPEVLVQQVDLVHSKLQKISQSL</sequence>
<evidence type="ECO:0000313" key="3">
    <source>
        <dbReference type="Proteomes" id="UP001143362"/>
    </source>
</evidence>
<dbReference type="Gene3D" id="3.20.20.150">
    <property type="entry name" value="Divalent-metal-dependent TIM barrel enzymes"/>
    <property type="match status" value="1"/>
</dbReference>
<comment type="caution">
    <text evidence="2">The sequence shown here is derived from an EMBL/GenBank/DDBJ whole genome shotgun (WGS) entry which is preliminary data.</text>
</comment>
<accession>A0ABT3TJE1</accession>
<dbReference type="SUPFAM" id="SSF51658">
    <property type="entry name" value="Xylose isomerase-like"/>
    <property type="match status" value="1"/>
</dbReference>
<name>A0ABT3TJE1_9GAMM</name>
<proteinExistence type="predicted"/>
<dbReference type="Pfam" id="PF01261">
    <property type="entry name" value="AP_endonuc_2"/>
    <property type="match status" value="1"/>
</dbReference>
<organism evidence="2 3">
    <name type="scientific">Candidatus Litorirhabdus singularis</name>
    <dbReference type="NCBI Taxonomy" id="2518993"/>
    <lineage>
        <taxon>Bacteria</taxon>
        <taxon>Pseudomonadati</taxon>
        <taxon>Pseudomonadota</taxon>
        <taxon>Gammaproteobacteria</taxon>
        <taxon>Cellvibrionales</taxon>
        <taxon>Halieaceae</taxon>
        <taxon>Candidatus Litorirhabdus</taxon>
    </lineage>
</organism>
<dbReference type="Proteomes" id="UP001143362">
    <property type="component" value="Unassembled WGS sequence"/>
</dbReference>
<dbReference type="EMBL" id="SHNN01000003">
    <property type="protein sequence ID" value="MCX2982114.1"/>
    <property type="molecule type" value="Genomic_DNA"/>
</dbReference>
<protein>
    <recommendedName>
        <fullName evidence="1">Xylose isomerase-like TIM barrel domain-containing protein</fullName>
    </recommendedName>
</protein>
<feature type="domain" description="Xylose isomerase-like TIM barrel" evidence="1">
    <location>
        <begin position="20"/>
        <end position="252"/>
    </location>
</feature>
<gene>
    <name evidence="2" type="ORF">EYC98_14730</name>
</gene>
<dbReference type="InterPro" id="IPR013022">
    <property type="entry name" value="Xyl_isomerase-like_TIM-brl"/>
</dbReference>
<reference evidence="2" key="1">
    <citation type="submission" date="2019-02" db="EMBL/GenBank/DDBJ databases">
        <authorList>
            <person name="Li S.-H."/>
        </authorList>
    </citation>
    <scope>NUCLEOTIDE SEQUENCE</scope>
    <source>
        <strain evidence="2">IMCC14734</strain>
    </source>
</reference>
<evidence type="ECO:0000259" key="1">
    <source>
        <dbReference type="Pfam" id="PF01261"/>
    </source>
</evidence>
<evidence type="ECO:0000313" key="2">
    <source>
        <dbReference type="EMBL" id="MCX2982114.1"/>
    </source>
</evidence>
<keyword evidence="3" id="KW-1185">Reference proteome</keyword>
<dbReference type="InterPro" id="IPR036237">
    <property type="entry name" value="Xyl_isomerase-like_sf"/>
</dbReference>